<dbReference type="InterPro" id="IPR011990">
    <property type="entry name" value="TPR-like_helical_dom_sf"/>
</dbReference>
<protein>
    <recommendedName>
        <fullName evidence="3">Transcriptional regulator</fullName>
    </recommendedName>
</protein>
<sequence length="434" mass="46555">MVSHRVPNVQLRALLAEAQWTGEQLAGAVNRIGAESGWRLAYRRASVHQWLTGTLPRSPAADLVCVALSRRLRRPIALTDAGFDGPRPALPPATDSGTLLVRLAEASVAPDRHGSLLAYQPAALVPGPAEPVAPTGLVGAGGPAVRQDVLALLLPVFSSVDRAHGGGRARTALAAFLATTVAPMLAVPAHPSAVLRDAARLCYLCAFMHLDDELNGLADQYYRRALELARQAGDTATQAMALRAMAAQAYELGRPDRSLRLARAAADCRLASSPRLRAAVLGQLALSEATAGERTAALRHLSEARELLTRVTGPPPAIGDYHRASWDHQSALVQAELGDLTGAITHLKASVARRPRGEQRSRAILLGKLAERQLTAGHLEAACTTWHEFLDAYPLLTSRRAHTARTRLSRLLLPHRRRPAADHLLQRAAALRPR</sequence>
<dbReference type="Proteomes" id="UP000317940">
    <property type="component" value="Unassembled WGS sequence"/>
</dbReference>
<organism evidence="1 2">
    <name type="scientific">Kitasatospora viridis</name>
    <dbReference type="NCBI Taxonomy" id="281105"/>
    <lineage>
        <taxon>Bacteria</taxon>
        <taxon>Bacillati</taxon>
        <taxon>Actinomycetota</taxon>
        <taxon>Actinomycetes</taxon>
        <taxon>Kitasatosporales</taxon>
        <taxon>Streptomycetaceae</taxon>
        <taxon>Kitasatospora</taxon>
    </lineage>
</organism>
<dbReference type="AlphaFoldDB" id="A0A561TVB6"/>
<dbReference type="RefSeq" id="WP_145908698.1">
    <property type="nucleotide sequence ID" value="NZ_BAAAMZ010000002.1"/>
</dbReference>
<proteinExistence type="predicted"/>
<dbReference type="OrthoDB" id="3871474at2"/>
<name>A0A561TVB6_9ACTN</name>
<reference evidence="1 2" key="1">
    <citation type="submission" date="2019-06" db="EMBL/GenBank/DDBJ databases">
        <title>Sequencing the genomes of 1000 actinobacteria strains.</title>
        <authorList>
            <person name="Klenk H.-P."/>
        </authorList>
    </citation>
    <scope>NUCLEOTIDE SEQUENCE [LARGE SCALE GENOMIC DNA]</scope>
    <source>
        <strain evidence="1 2">DSM 44826</strain>
    </source>
</reference>
<dbReference type="Gene3D" id="1.25.40.10">
    <property type="entry name" value="Tetratricopeptide repeat domain"/>
    <property type="match status" value="1"/>
</dbReference>
<comment type="caution">
    <text evidence="1">The sequence shown here is derived from an EMBL/GenBank/DDBJ whole genome shotgun (WGS) entry which is preliminary data.</text>
</comment>
<evidence type="ECO:0008006" key="3">
    <source>
        <dbReference type="Google" id="ProtNLM"/>
    </source>
</evidence>
<evidence type="ECO:0000313" key="1">
    <source>
        <dbReference type="EMBL" id="TWF91049.1"/>
    </source>
</evidence>
<gene>
    <name evidence="1" type="ORF">FHX73_12161</name>
</gene>
<dbReference type="SUPFAM" id="SSF48452">
    <property type="entry name" value="TPR-like"/>
    <property type="match status" value="1"/>
</dbReference>
<dbReference type="EMBL" id="VIWT01000002">
    <property type="protein sequence ID" value="TWF91049.1"/>
    <property type="molecule type" value="Genomic_DNA"/>
</dbReference>
<accession>A0A561TVB6</accession>
<keyword evidence="2" id="KW-1185">Reference proteome</keyword>
<evidence type="ECO:0000313" key="2">
    <source>
        <dbReference type="Proteomes" id="UP000317940"/>
    </source>
</evidence>